<dbReference type="Proteomes" id="UP000000226">
    <property type="component" value="Chromosome 5"/>
</dbReference>
<evidence type="ECO:0000313" key="1">
    <source>
        <dbReference type="EMBL" id="ESW21500.1"/>
    </source>
</evidence>
<dbReference type="SMR" id="V7BWT0"/>
<accession>V7BWT0</accession>
<dbReference type="PANTHER" id="PTHR46929:SF4">
    <property type="entry name" value="MYB_SANT-LIKE DOMAIN-CONTAINING PROTEIN"/>
    <property type="match status" value="1"/>
</dbReference>
<proteinExistence type="predicted"/>
<evidence type="ECO:0008006" key="3">
    <source>
        <dbReference type="Google" id="ProtNLM"/>
    </source>
</evidence>
<dbReference type="EMBL" id="CM002292">
    <property type="protein sequence ID" value="ESW21500.1"/>
    <property type="molecule type" value="Genomic_DNA"/>
</dbReference>
<dbReference type="AlphaFoldDB" id="V7BWT0"/>
<dbReference type="OrthoDB" id="611564at2759"/>
<name>V7BWT0_PHAVU</name>
<reference evidence="2" key="1">
    <citation type="journal article" date="2014" name="Nat. Genet.">
        <title>A reference genome for common bean and genome-wide analysis of dual domestications.</title>
        <authorList>
            <person name="Schmutz J."/>
            <person name="McClean P.E."/>
            <person name="Mamidi S."/>
            <person name="Wu G.A."/>
            <person name="Cannon S.B."/>
            <person name="Grimwood J."/>
            <person name="Jenkins J."/>
            <person name="Shu S."/>
            <person name="Song Q."/>
            <person name="Chavarro C."/>
            <person name="Torres-Torres M."/>
            <person name="Geffroy V."/>
            <person name="Moghaddam S.M."/>
            <person name="Gao D."/>
            <person name="Abernathy B."/>
            <person name="Barry K."/>
            <person name="Blair M."/>
            <person name="Brick M.A."/>
            <person name="Chovatia M."/>
            <person name="Gepts P."/>
            <person name="Goodstein D.M."/>
            <person name="Gonzales M."/>
            <person name="Hellsten U."/>
            <person name="Hyten D.L."/>
            <person name="Jia G."/>
            <person name="Kelly J.D."/>
            <person name="Kudrna D."/>
            <person name="Lee R."/>
            <person name="Richard M.M."/>
            <person name="Miklas P.N."/>
            <person name="Osorno J.M."/>
            <person name="Rodrigues J."/>
            <person name="Thareau V."/>
            <person name="Urrea C.A."/>
            <person name="Wang M."/>
            <person name="Yu Y."/>
            <person name="Zhang M."/>
            <person name="Wing R.A."/>
            <person name="Cregan P.B."/>
            <person name="Rokhsar D.S."/>
            <person name="Jackson S.A."/>
        </authorList>
    </citation>
    <scope>NUCLEOTIDE SEQUENCE [LARGE SCALE GENOMIC DNA]</scope>
    <source>
        <strain evidence="2">cv. G19833</strain>
    </source>
</reference>
<dbReference type="PANTHER" id="PTHR46929">
    <property type="entry name" value="EXPRESSED PROTEIN"/>
    <property type="match status" value="1"/>
</dbReference>
<dbReference type="Gramene" id="ESW21500">
    <property type="protein sequence ID" value="ESW21500"/>
    <property type="gene ID" value="PHAVU_005G076000g"/>
</dbReference>
<gene>
    <name evidence="1" type="ORF">PHAVU_005G076000g</name>
</gene>
<sequence length="125" mass="14511">MDRGKNVVAVSSDNLREFTKWTADMDLALLSAMVEEAQRGSRVYGSWTLWHYTRWREVHDLFSSLSGFAWNQSSKKFEVEDEVWDSLIQAKPSTGKWRVNSIRNYDLMEEMWSNDRATGNGGRTP</sequence>
<evidence type="ECO:0000313" key="2">
    <source>
        <dbReference type="Proteomes" id="UP000000226"/>
    </source>
</evidence>
<organism evidence="1 2">
    <name type="scientific">Phaseolus vulgaris</name>
    <name type="common">Kidney bean</name>
    <name type="synonym">French bean</name>
    <dbReference type="NCBI Taxonomy" id="3885"/>
    <lineage>
        <taxon>Eukaryota</taxon>
        <taxon>Viridiplantae</taxon>
        <taxon>Streptophyta</taxon>
        <taxon>Embryophyta</taxon>
        <taxon>Tracheophyta</taxon>
        <taxon>Spermatophyta</taxon>
        <taxon>Magnoliopsida</taxon>
        <taxon>eudicotyledons</taxon>
        <taxon>Gunneridae</taxon>
        <taxon>Pentapetalae</taxon>
        <taxon>rosids</taxon>
        <taxon>fabids</taxon>
        <taxon>Fabales</taxon>
        <taxon>Fabaceae</taxon>
        <taxon>Papilionoideae</taxon>
        <taxon>50 kb inversion clade</taxon>
        <taxon>NPAAA clade</taxon>
        <taxon>indigoferoid/millettioid clade</taxon>
        <taxon>Phaseoleae</taxon>
        <taxon>Phaseolus</taxon>
    </lineage>
</organism>
<keyword evidence="2" id="KW-1185">Reference proteome</keyword>
<protein>
    <recommendedName>
        <fullName evidence="3">Myb/SANT-like domain-containing protein</fullName>
    </recommendedName>
</protein>